<comment type="similarity">
    <text evidence="1 2">Belongs to the outer membrane factor (OMF) (TC 1.B.17) family.</text>
</comment>
<comment type="caution">
    <text evidence="3">The sequence shown here is derived from an EMBL/GenBank/DDBJ whole genome shotgun (WGS) entry which is preliminary data.</text>
</comment>
<reference evidence="3" key="1">
    <citation type="submission" date="2020-10" db="EMBL/GenBank/DDBJ databases">
        <title>Mucilaginibacter mali sp. nov., isolated from rhizosphere soil of apple orchard.</title>
        <authorList>
            <person name="Lee J.-S."/>
            <person name="Kim H.S."/>
            <person name="Kim J.-S."/>
        </authorList>
    </citation>
    <scope>NUCLEOTIDE SEQUENCE</scope>
    <source>
        <strain evidence="3">KCTC 22746</strain>
    </source>
</reference>
<organism evidence="3 4">
    <name type="scientific">Mucilaginibacter myungsuensis</name>
    <dbReference type="NCBI Taxonomy" id="649104"/>
    <lineage>
        <taxon>Bacteria</taxon>
        <taxon>Pseudomonadati</taxon>
        <taxon>Bacteroidota</taxon>
        <taxon>Sphingobacteriia</taxon>
        <taxon>Sphingobacteriales</taxon>
        <taxon>Sphingobacteriaceae</taxon>
        <taxon>Mucilaginibacter</taxon>
    </lineage>
</organism>
<dbReference type="PANTHER" id="PTHR30203">
    <property type="entry name" value="OUTER MEMBRANE CATION EFFLUX PROTEIN"/>
    <property type="match status" value="1"/>
</dbReference>
<keyword evidence="2" id="KW-0472">Membrane</keyword>
<feature type="chain" id="PRO_5038168126" evidence="2">
    <location>
        <begin position="28"/>
        <end position="482"/>
    </location>
</feature>
<dbReference type="SUPFAM" id="SSF56954">
    <property type="entry name" value="Outer membrane efflux proteins (OEP)"/>
    <property type="match status" value="1"/>
</dbReference>
<accession>A0A929KVK2</accession>
<keyword evidence="2" id="KW-1134">Transmembrane beta strand</keyword>
<dbReference type="NCBIfam" id="TIGR01845">
    <property type="entry name" value="outer_NodT"/>
    <property type="match status" value="1"/>
</dbReference>
<keyword evidence="2" id="KW-0564">Palmitate</keyword>
<dbReference type="GO" id="GO:0005886">
    <property type="term" value="C:plasma membrane"/>
    <property type="evidence" value="ECO:0007669"/>
    <property type="project" value="UniProtKB-SubCell"/>
</dbReference>
<evidence type="ECO:0000256" key="2">
    <source>
        <dbReference type="RuleBase" id="RU362097"/>
    </source>
</evidence>
<keyword evidence="2" id="KW-0812">Transmembrane</keyword>
<keyword evidence="2" id="KW-0732">Signal</keyword>
<proteinExistence type="inferred from homology"/>
<dbReference type="Pfam" id="PF02321">
    <property type="entry name" value="OEP"/>
    <property type="match status" value="2"/>
</dbReference>
<dbReference type="AlphaFoldDB" id="A0A929KVK2"/>
<dbReference type="RefSeq" id="WP_194111151.1">
    <property type="nucleotide sequence ID" value="NZ_JADFFL010000003.1"/>
</dbReference>
<keyword evidence="2" id="KW-0449">Lipoprotein</keyword>
<comment type="subcellular location">
    <subcellularLocation>
        <location evidence="2">Cell membrane</location>
        <topology evidence="2">Lipid-anchor</topology>
    </subcellularLocation>
</comment>
<dbReference type="InterPro" id="IPR003423">
    <property type="entry name" value="OMP_efflux"/>
</dbReference>
<evidence type="ECO:0000313" key="3">
    <source>
        <dbReference type="EMBL" id="MBE9661947.1"/>
    </source>
</evidence>
<keyword evidence="4" id="KW-1185">Reference proteome</keyword>
<sequence length="482" mass="53272">MLNYRIKHKYKLFTALLLLTAAGCKYKAVVIKSDMAVPDTYTGGNDTTTIAAVPVNIFFNDAALRTLIDSALVRNFDRQSALQHLEMATANLRYTKTLMLPQVNAVATAAADKYGKYTMSGVGNFDTNLSGNIDDNQRVGTNPTPDYFVGLRASWEVDLWGKLNNQKKAAMARFLASKAGYKLITTELSAQIAISYYQLMGLDTEREIIRRNIVLQENALEIVKIQKSGGRATELAVQQFAAQLANTKGLGYGISQQITEAENQLNLLTGNFNKQIKRDTSIIALPMPQNVSAGIPAQLLLNRPDIRQAEFELTAFNADIRSARAAFFPSLTITPYVGYNSFKAALLFNPSSAVFGLIGGLTAPVLNRRKIKTDYEFKLAEARQALFQYQKTIVTGYQEVLNGIKGVENYSKYYELKQTEVAALKNAVSVANDLYVVGRASYLEVITAQRSVLDAELELANIKKNVFMNQIGLYRALGGGWR</sequence>
<evidence type="ECO:0000256" key="1">
    <source>
        <dbReference type="ARBA" id="ARBA00007613"/>
    </source>
</evidence>
<evidence type="ECO:0000313" key="4">
    <source>
        <dbReference type="Proteomes" id="UP000622475"/>
    </source>
</evidence>
<dbReference type="EMBL" id="JADFFL010000003">
    <property type="protein sequence ID" value="MBE9661947.1"/>
    <property type="molecule type" value="Genomic_DNA"/>
</dbReference>
<dbReference type="Proteomes" id="UP000622475">
    <property type="component" value="Unassembled WGS sequence"/>
</dbReference>
<dbReference type="Gene3D" id="1.20.1600.10">
    <property type="entry name" value="Outer membrane efflux proteins (OEP)"/>
    <property type="match status" value="1"/>
</dbReference>
<dbReference type="GO" id="GO:0015562">
    <property type="term" value="F:efflux transmembrane transporter activity"/>
    <property type="evidence" value="ECO:0007669"/>
    <property type="project" value="InterPro"/>
</dbReference>
<dbReference type="PANTHER" id="PTHR30203:SF30">
    <property type="entry name" value="OUTER MEMBRANE PROTEIN-RELATED"/>
    <property type="match status" value="1"/>
</dbReference>
<dbReference type="Gene3D" id="2.20.200.10">
    <property type="entry name" value="Outer membrane efflux proteins (OEP)"/>
    <property type="match status" value="1"/>
</dbReference>
<feature type="signal peptide" evidence="2">
    <location>
        <begin position="1"/>
        <end position="27"/>
    </location>
</feature>
<gene>
    <name evidence="3" type="ORF">IRJ16_08615</name>
</gene>
<dbReference type="PROSITE" id="PS51257">
    <property type="entry name" value="PROKAR_LIPOPROTEIN"/>
    <property type="match status" value="1"/>
</dbReference>
<dbReference type="InterPro" id="IPR010131">
    <property type="entry name" value="MdtP/NodT-like"/>
</dbReference>
<name>A0A929KVK2_9SPHI</name>
<protein>
    <submittedName>
        <fullName evidence="3">Efflux transporter outer membrane subunit</fullName>
    </submittedName>
</protein>